<feature type="domain" description="ResB-like" evidence="9">
    <location>
        <begin position="349"/>
        <end position="424"/>
    </location>
</feature>
<dbReference type="GO" id="GO:0020037">
    <property type="term" value="F:heme binding"/>
    <property type="evidence" value="ECO:0007669"/>
    <property type="project" value="InterPro"/>
</dbReference>
<dbReference type="PANTHER" id="PTHR30071:SF1">
    <property type="entry name" value="CYTOCHROME B_B6 PROTEIN-RELATED"/>
    <property type="match status" value="1"/>
</dbReference>
<evidence type="ECO:0000256" key="5">
    <source>
        <dbReference type="ARBA" id="ARBA00023136"/>
    </source>
</evidence>
<sequence>MTRLGKILFSTRTMGAMLLLYAFSMAMATFVENDYGTAVAKALIYNCWWFELVMVILVLNFIGNIGRYQLTQRKKWPLLVFHLAFVIIFIGGYITRYVSFEGSMHIREGESSDEIISDATFFKMQIGKDDQALAYDDQPAILISNRIPSYLKPFKKTFKGEYDYQGQRVKVKVIDFYARAQDSLVRTPTGKPTLHLVVLENGKRVNKYVPSGKVELMSNMLVSYNKETPGAINISDAANDALQIATPFTGDYMIMATQEKKPVLADSPAQPFNLRSLYTFGNLAFVIPEPAIPGDIMYFEGDKTKNEHDLDLVKVQVTTANSVDTVSFYGGKGITNFQHQSEIGGLRISMAYGSKIYKTPFSIKLTDFKMEKYPGSNSPASYSSDVLIQDGGQDTPYKIYMNHVLDKAGYRLFQASFDDDEKGTVLSVNHDELGTNVTYIGYTLLFLGMFVTLFWKGTHFSKLNEQLRTISKSAKSKSLLLALLFLPLGAAFSQKIDMHGKNGSTAIPGLVKPQASMPVDDGHNHAPGDGHDHSADDGHNHAPGDGHDHSGDQNAATTQAHNHAQPTKAEMQMLLSAKSVDPVQFASTIKIDLAHADKFGHLPVQNIDGRVEPINTMALEILRKLHRKDRFHGLNANQFFLSVSTTPFLWVNVPLIKIGAKGGPDLLKVVKANEGGYTSMINLLKVGDDGTLQFILKDDYSKAFAKKPAEQNNYDKEIIDLNDKLQAMQALINGQYLRIFPVAGDANNTWIAMPSAVPGSALVGELNPIDRYAKSIKDGQQSGNWDAANAALDKIKDIQLKFGKDVMPSDTKVFWEVSYNSWNIFLNLMITYALLGAVILGLAFFKLFKNSKMLDKLVTFVLILISIAAFLQGFGLATRWYISGHEPWSNGYEAVLFISWIGVLSGLGMYRNSNAFIPAAGCLIAVILMGFAHGGSQMNPQITPLVPVLKSYWLMIHVAIITSSYGFFGLSALLGTVVLILYIIDNNKISAKVKSSITELTIVNEMSLTVGLFLLTVGTFLGGIWANESWGRYWSWDPKETWAFISVIVYAFVLHVRLIPGLRTKYLFNLLSLLSFSTIIMTYFGVNYYLTGLHSYAQGDPVPIPSWVYATVGLIFVLAFISYRRFKLRNK</sequence>
<comment type="subcellular location">
    <subcellularLocation>
        <location evidence="1">Membrane</location>
        <topology evidence="1">Multi-pass membrane protein</topology>
    </subcellularLocation>
</comment>
<protein>
    <submittedName>
        <fullName evidence="10">Cytochrome C biogenesis protein CcsB</fullName>
    </submittedName>
</protein>
<evidence type="ECO:0000259" key="9">
    <source>
        <dbReference type="Pfam" id="PF05140"/>
    </source>
</evidence>
<dbReference type="InterPro" id="IPR002541">
    <property type="entry name" value="Cyt_c_assembly"/>
</dbReference>
<feature type="transmembrane region" description="Helical" evidence="7">
    <location>
        <begin position="952"/>
        <end position="984"/>
    </location>
</feature>
<evidence type="ECO:0000256" key="1">
    <source>
        <dbReference type="ARBA" id="ARBA00004141"/>
    </source>
</evidence>
<dbReference type="EMBL" id="SJSM01000001">
    <property type="protein sequence ID" value="TCC99739.1"/>
    <property type="molecule type" value="Genomic_DNA"/>
</dbReference>
<dbReference type="Proteomes" id="UP000291117">
    <property type="component" value="Unassembled WGS sequence"/>
</dbReference>
<keyword evidence="11" id="KW-1185">Reference proteome</keyword>
<evidence type="ECO:0000256" key="3">
    <source>
        <dbReference type="ARBA" id="ARBA00022748"/>
    </source>
</evidence>
<evidence type="ECO:0000256" key="2">
    <source>
        <dbReference type="ARBA" id="ARBA00022692"/>
    </source>
</evidence>
<dbReference type="OrthoDB" id="9814290at2"/>
<proteinExistence type="predicted"/>
<feature type="transmembrane region" description="Helical" evidence="7">
    <location>
        <begin position="1005"/>
        <end position="1026"/>
    </location>
</feature>
<feature type="transmembrane region" description="Helical" evidence="7">
    <location>
        <begin position="894"/>
        <end position="910"/>
    </location>
</feature>
<gene>
    <name evidence="10" type="ORF">EZ444_02815</name>
</gene>
<evidence type="ECO:0000256" key="4">
    <source>
        <dbReference type="ARBA" id="ARBA00022989"/>
    </source>
</evidence>
<keyword evidence="2 7" id="KW-0812">Transmembrane</keyword>
<evidence type="ECO:0000259" key="8">
    <source>
        <dbReference type="Pfam" id="PF01578"/>
    </source>
</evidence>
<feature type="transmembrane region" description="Helical" evidence="7">
    <location>
        <begin position="1106"/>
        <end position="1123"/>
    </location>
</feature>
<feature type="transmembrane region" description="Helical" evidence="7">
    <location>
        <begin position="478"/>
        <end position="496"/>
    </location>
</feature>
<name>A0A4R0NGP5_9SPHI</name>
<feature type="transmembrane region" description="Helical" evidence="7">
    <location>
        <begin position="439"/>
        <end position="457"/>
    </location>
</feature>
<feature type="transmembrane region" description="Helical" evidence="7">
    <location>
        <begin position="915"/>
        <end position="932"/>
    </location>
</feature>
<keyword evidence="4 7" id="KW-1133">Transmembrane helix</keyword>
<dbReference type="InterPro" id="IPR045062">
    <property type="entry name" value="Cyt_c_biogenesis_CcsA/CcmC"/>
</dbReference>
<dbReference type="AlphaFoldDB" id="A0A4R0NGP5"/>
<feature type="transmembrane region" description="Helical" evidence="7">
    <location>
        <begin position="1066"/>
        <end position="1086"/>
    </location>
</feature>
<feature type="transmembrane region" description="Helical" evidence="7">
    <location>
        <begin position="824"/>
        <end position="845"/>
    </location>
</feature>
<dbReference type="PANTHER" id="PTHR30071">
    <property type="entry name" value="HEME EXPORTER PROTEIN C"/>
    <property type="match status" value="1"/>
</dbReference>
<reference evidence="10 11" key="1">
    <citation type="submission" date="2019-02" db="EMBL/GenBank/DDBJ databases">
        <title>Pedobacter sp. RP-3-8 sp. nov., isolated from Arctic soil.</title>
        <authorList>
            <person name="Dahal R.H."/>
        </authorList>
    </citation>
    <scope>NUCLEOTIDE SEQUENCE [LARGE SCALE GENOMIC DNA]</scope>
    <source>
        <strain evidence="10 11">RP-3-8</strain>
    </source>
</reference>
<feature type="domain" description="ResB-like" evidence="9">
    <location>
        <begin position="75"/>
        <end position="118"/>
    </location>
</feature>
<evidence type="ECO:0000256" key="7">
    <source>
        <dbReference type="SAM" id="Phobius"/>
    </source>
</evidence>
<dbReference type="InterPro" id="IPR007816">
    <property type="entry name" value="ResB-like_domain"/>
</dbReference>
<evidence type="ECO:0000256" key="6">
    <source>
        <dbReference type="SAM" id="MobiDB-lite"/>
    </source>
</evidence>
<feature type="compositionally biased region" description="Basic and acidic residues" evidence="6">
    <location>
        <begin position="520"/>
        <end position="551"/>
    </location>
</feature>
<dbReference type="GO" id="GO:0017004">
    <property type="term" value="P:cytochrome complex assembly"/>
    <property type="evidence" value="ECO:0007669"/>
    <property type="project" value="UniProtKB-KW"/>
</dbReference>
<feature type="transmembrane region" description="Helical" evidence="7">
    <location>
        <begin position="76"/>
        <end position="94"/>
    </location>
</feature>
<feature type="domain" description="Cytochrome c assembly protein" evidence="8">
    <location>
        <begin position="888"/>
        <end position="1094"/>
    </location>
</feature>
<feature type="transmembrane region" description="Helical" evidence="7">
    <location>
        <begin position="12"/>
        <end position="31"/>
    </location>
</feature>
<feature type="region of interest" description="Disordered" evidence="6">
    <location>
        <begin position="504"/>
        <end position="566"/>
    </location>
</feature>
<dbReference type="Pfam" id="PF01578">
    <property type="entry name" value="Cytochrom_C_asm"/>
    <property type="match status" value="1"/>
</dbReference>
<feature type="transmembrane region" description="Helical" evidence="7">
    <location>
        <begin position="43"/>
        <end position="64"/>
    </location>
</feature>
<evidence type="ECO:0000313" key="11">
    <source>
        <dbReference type="Proteomes" id="UP000291117"/>
    </source>
</evidence>
<dbReference type="Pfam" id="PF05140">
    <property type="entry name" value="ResB"/>
    <property type="match status" value="2"/>
</dbReference>
<keyword evidence="3" id="KW-0201">Cytochrome c-type biogenesis</keyword>
<feature type="transmembrane region" description="Helical" evidence="7">
    <location>
        <begin position="1041"/>
        <end position="1059"/>
    </location>
</feature>
<dbReference type="GO" id="GO:0005886">
    <property type="term" value="C:plasma membrane"/>
    <property type="evidence" value="ECO:0007669"/>
    <property type="project" value="TreeGrafter"/>
</dbReference>
<keyword evidence="5 7" id="KW-0472">Membrane</keyword>
<feature type="transmembrane region" description="Helical" evidence="7">
    <location>
        <begin position="857"/>
        <end position="882"/>
    </location>
</feature>
<feature type="compositionally biased region" description="Polar residues" evidence="6">
    <location>
        <begin position="552"/>
        <end position="565"/>
    </location>
</feature>
<accession>A0A4R0NGP5</accession>
<comment type="caution">
    <text evidence="10">The sequence shown here is derived from an EMBL/GenBank/DDBJ whole genome shotgun (WGS) entry which is preliminary data.</text>
</comment>
<evidence type="ECO:0000313" key="10">
    <source>
        <dbReference type="EMBL" id="TCC99739.1"/>
    </source>
</evidence>
<organism evidence="10 11">
    <name type="scientific">Pedobacter hiemivivus</name>
    <dbReference type="NCBI Taxonomy" id="2530454"/>
    <lineage>
        <taxon>Bacteria</taxon>
        <taxon>Pseudomonadati</taxon>
        <taxon>Bacteroidota</taxon>
        <taxon>Sphingobacteriia</taxon>
        <taxon>Sphingobacteriales</taxon>
        <taxon>Sphingobacteriaceae</taxon>
        <taxon>Pedobacter</taxon>
    </lineage>
</organism>